<evidence type="ECO:0000256" key="4">
    <source>
        <dbReference type="SAM" id="MobiDB-lite"/>
    </source>
</evidence>
<evidence type="ECO:0000313" key="6">
    <source>
        <dbReference type="EMBL" id="WOC32325.1"/>
    </source>
</evidence>
<dbReference type="InterPro" id="IPR002577">
    <property type="entry name" value="HTH_HxlR"/>
</dbReference>
<keyword evidence="2" id="KW-0238">DNA-binding</keyword>
<evidence type="ECO:0000259" key="5">
    <source>
        <dbReference type="PROSITE" id="PS51118"/>
    </source>
</evidence>
<dbReference type="Gene3D" id="1.10.10.10">
    <property type="entry name" value="Winged helix-like DNA-binding domain superfamily/Winged helix DNA-binding domain"/>
    <property type="match status" value="1"/>
</dbReference>
<keyword evidence="7" id="KW-1185">Reference proteome</keyword>
<dbReference type="InterPro" id="IPR036388">
    <property type="entry name" value="WH-like_DNA-bd_sf"/>
</dbReference>
<accession>A0AA97H230</accession>
<dbReference type="SUPFAM" id="SSF46785">
    <property type="entry name" value="Winged helix' DNA-binding domain"/>
    <property type="match status" value="1"/>
</dbReference>
<evidence type="ECO:0000256" key="1">
    <source>
        <dbReference type="ARBA" id="ARBA00023015"/>
    </source>
</evidence>
<dbReference type="Proteomes" id="UP001300604">
    <property type="component" value="Chromosome"/>
</dbReference>
<feature type="region of interest" description="Disordered" evidence="4">
    <location>
        <begin position="1"/>
        <end position="27"/>
    </location>
</feature>
<gene>
    <name evidence="6" type="ORF">PXC00_00220</name>
</gene>
<proteinExistence type="predicted"/>
<organism evidence="6 7">
    <name type="scientific">Caproicibacterium argilliputei</name>
    <dbReference type="NCBI Taxonomy" id="3030016"/>
    <lineage>
        <taxon>Bacteria</taxon>
        <taxon>Bacillati</taxon>
        <taxon>Bacillota</taxon>
        <taxon>Clostridia</taxon>
        <taxon>Eubacteriales</taxon>
        <taxon>Oscillospiraceae</taxon>
        <taxon>Caproicibacterium</taxon>
    </lineage>
</organism>
<dbReference type="KEGG" id="carl:PXC00_00220"/>
<keyword evidence="1" id="KW-0805">Transcription regulation</keyword>
<name>A0AA97H230_9FIRM</name>
<dbReference type="AlphaFoldDB" id="A0AA97H230"/>
<sequence length="129" mass="14236">MKKDKSKEKKSKKRLREQPTAPAPLTALPAQKQDALLCRALEAVGGKWKLRVLFALGSGKDLRYSEIRGSVAGITDMMLSQSLRELCAAGLAERKQFQQIPPRVEYHMTEKAAGALEAAALLCTWAKQL</sequence>
<dbReference type="GO" id="GO:0003677">
    <property type="term" value="F:DNA binding"/>
    <property type="evidence" value="ECO:0007669"/>
    <property type="project" value="UniProtKB-KW"/>
</dbReference>
<protein>
    <submittedName>
        <fullName evidence="6">Winged helix-turn-helix transcriptional regulator</fullName>
    </submittedName>
</protein>
<reference evidence="6 7" key="1">
    <citation type="submission" date="2024-06" db="EMBL/GenBank/DDBJ databases">
        <title>Caproicibacterium argilliputei sp. nov, a novel caproic acid producing anaerobic bacterium isolated from pit mud.</title>
        <authorList>
            <person name="Xia S."/>
        </authorList>
    </citation>
    <scope>NUCLEOTIDE SEQUENCE [LARGE SCALE GENOMIC DNA]</scope>
    <source>
        <strain evidence="6 7">ZCY20-5</strain>
    </source>
</reference>
<evidence type="ECO:0000256" key="3">
    <source>
        <dbReference type="ARBA" id="ARBA00023163"/>
    </source>
</evidence>
<reference evidence="7" key="2">
    <citation type="submission" date="2024-06" db="EMBL/GenBank/DDBJ databases">
        <title>Caproicibacterium argilliputei sp. nov, a novel caproic acid producing anaerobic bacterium isolated from pit mud.</title>
        <authorList>
            <person name="Zeng C."/>
        </authorList>
    </citation>
    <scope>NUCLEOTIDE SEQUENCE [LARGE SCALE GENOMIC DNA]</scope>
    <source>
        <strain evidence="7">ZCY20-5</strain>
    </source>
</reference>
<dbReference type="PROSITE" id="PS51118">
    <property type="entry name" value="HTH_HXLR"/>
    <property type="match status" value="1"/>
</dbReference>
<dbReference type="InterPro" id="IPR036390">
    <property type="entry name" value="WH_DNA-bd_sf"/>
</dbReference>
<reference evidence="7" key="3">
    <citation type="submission" date="2024-06" db="EMBL/GenBank/DDBJ databases">
        <authorList>
            <person name="Zeng C."/>
        </authorList>
    </citation>
    <scope>NUCLEOTIDE SEQUENCE [LARGE SCALE GENOMIC DNA]</scope>
    <source>
        <strain evidence="7">ZCY20-5</strain>
    </source>
</reference>
<dbReference type="EMBL" id="CP135996">
    <property type="protein sequence ID" value="WOC32325.1"/>
    <property type="molecule type" value="Genomic_DNA"/>
</dbReference>
<keyword evidence="3" id="KW-0804">Transcription</keyword>
<dbReference type="PANTHER" id="PTHR33204">
    <property type="entry name" value="TRANSCRIPTIONAL REGULATOR, MARR FAMILY"/>
    <property type="match status" value="1"/>
</dbReference>
<evidence type="ECO:0000256" key="2">
    <source>
        <dbReference type="ARBA" id="ARBA00023125"/>
    </source>
</evidence>
<feature type="domain" description="HTH hxlR-type" evidence="5">
    <location>
        <begin position="28"/>
        <end position="129"/>
    </location>
</feature>
<dbReference type="Pfam" id="PF01638">
    <property type="entry name" value="HxlR"/>
    <property type="match status" value="1"/>
</dbReference>
<evidence type="ECO:0000313" key="7">
    <source>
        <dbReference type="Proteomes" id="UP001300604"/>
    </source>
</evidence>
<dbReference type="RefSeq" id="WP_275845862.1">
    <property type="nucleotide sequence ID" value="NZ_CP135996.1"/>
</dbReference>